<feature type="transmembrane region" description="Helical" evidence="1">
    <location>
        <begin position="27"/>
        <end position="50"/>
    </location>
</feature>
<proteinExistence type="predicted"/>
<reference evidence="2" key="1">
    <citation type="submission" date="2021-04" db="EMBL/GenBank/DDBJ databases">
        <title>Whole genome sequencing of Enterococci isolates from hospitalized patients.</title>
        <authorList>
            <person name="Ogoti B.M."/>
            <person name="Onyambu F.G."/>
        </authorList>
    </citation>
    <scope>NUCLEOTIDE SEQUENCE</scope>
    <source>
        <strain evidence="2">242</strain>
    </source>
</reference>
<feature type="transmembrane region" description="Helical" evidence="1">
    <location>
        <begin position="56"/>
        <end position="75"/>
    </location>
</feature>
<sequence length="110" mass="12862">MKTSWSLKWNLVLTCRVNVHDPIRKHLYLLTLVLPFVIMSVTLIGCALSFPHYIHYFTILLSLHTRLMRIGFYLYKNLIGSQGILLSRNTSKDTIYLFKSDSLFIHNDDC</sequence>
<protein>
    <submittedName>
        <fullName evidence="2">DUF3267 domain-containing protein</fullName>
    </submittedName>
</protein>
<name>A0A941FLG2_9BACI</name>
<comment type="caution">
    <text evidence="2">The sequence shown here is derived from an EMBL/GenBank/DDBJ whole genome shotgun (WGS) entry which is preliminary data.</text>
</comment>
<dbReference type="Pfam" id="PF11667">
    <property type="entry name" value="DUF3267"/>
    <property type="match status" value="1"/>
</dbReference>
<dbReference type="InterPro" id="IPR021683">
    <property type="entry name" value="DUF3267"/>
</dbReference>
<organism evidence="2 3">
    <name type="scientific">Peribacillus frigoritolerans</name>
    <dbReference type="NCBI Taxonomy" id="450367"/>
    <lineage>
        <taxon>Bacteria</taxon>
        <taxon>Bacillati</taxon>
        <taxon>Bacillota</taxon>
        <taxon>Bacilli</taxon>
        <taxon>Bacillales</taxon>
        <taxon>Bacillaceae</taxon>
        <taxon>Peribacillus</taxon>
    </lineage>
</organism>
<evidence type="ECO:0000313" key="2">
    <source>
        <dbReference type="EMBL" id="MBR8645671.1"/>
    </source>
</evidence>
<evidence type="ECO:0000256" key="1">
    <source>
        <dbReference type="SAM" id="Phobius"/>
    </source>
</evidence>
<dbReference type="Proteomes" id="UP000680045">
    <property type="component" value="Unassembled WGS sequence"/>
</dbReference>
<gene>
    <name evidence="2" type="ORF">KEH51_21640</name>
</gene>
<keyword evidence="1" id="KW-1133">Transmembrane helix</keyword>
<evidence type="ECO:0000313" key="3">
    <source>
        <dbReference type="Proteomes" id="UP000680045"/>
    </source>
</evidence>
<accession>A0A941FLG2</accession>
<dbReference type="AlphaFoldDB" id="A0A941FLG2"/>
<keyword evidence="1" id="KW-0812">Transmembrane</keyword>
<keyword evidence="1" id="KW-0472">Membrane</keyword>
<dbReference type="EMBL" id="JAGTPW010000046">
    <property type="protein sequence ID" value="MBR8645671.1"/>
    <property type="molecule type" value="Genomic_DNA"/>
</dbReference>